<dbReference type="GO" id="GO:0032040">
    <property type="term" value="C:small-subunit processome"/>
    <property type="evidence" value="ECO:0007669"/>
    <property type="project" value="TreeGrafter"/>
</dbReference>
<dbReference type="Pfam" id="PF22916">
    <property type="entry name" value="UTP25_NTPase-like"/>
    <property type="match status" value="1"/>
</dbReference>
<feature type="non-terminal residue" evidence="2">
    <location>
        <position position="1"/>
    </location>
</feature>
<dbReference type="GO" id="GO:0034511">
    <property type="term" value="F:U3 snoRNA binding"/>
    <property type="evidence" value="ECO:0007669"/>
    <property type="project" value="InterPro"/>
</dbReference>
<feature type="domain" description="UTP25 NTP hydrolase-like" evidence="1">
    <location>
        <begin position="2"/>
        <end position="83"/>
    </location>
</feature>
<proteinExistence type="predicted"/>
<organism evidence="2 3">
    <name type="scientific">Funneliformis caledonium</name>
    <dbReference type="NCBI Taxonomy" id="1117310"/>
    <lineage>
        <taxon>Eukaryota</taxon>
        <taxon>Fungi</taxon>
        <taxon>Fungi incertae sedis</taxon>
        <taxon>Mucoromycota</taxon>
        <taxon>Glomeromycotina</taxon>
        <taxon>Glomeromycetes</taxon>
        <taxon>Glomerales</taxon>
        <taxon>Glomeraceae</taxon>
        <taxon>Funneliformis</taxon>
    </lineage>
</organism>
<dbReference type="OrthoDB" id="2339630at2759"/>
<evidence type="ECO:0000259" key="1">
    <source>
        <dbReference type="Pfam" id="PF22916"/>
    </source>
</evidence>
<gene>
    <name evidence="2" type="ORF">FCALED_LOCUS17901</name>
</gene>
<dbReference type="Proteomes" id="UP000789570">
    <property type="component" value="Unassembled WGS sequence"/>
</dbReference>
<dbReference type="EMBL" id="CAJVPQ010030668">
    <property type="protein sequence ID" value="CAG8777230.1"/>
    <property type="molecule type" value="Genomic_DNA"/>
</dbReference>
<protein>
    <submittedName>
        <fullName evidence="2">12821_t:CDS:1</fullName>
    </submittedName>
</protein>
<name>A0A9N9JEX4_9GLOM</name>
<dbReference type="GO" id="GO:0000462">
    <property type="term" value="P:maturation of SSU-rRNA from tricistronic rRNA transcript (SSU-rRNA, 5.8S rRNA, LSU-rRNA)"/>
    <property type="evidence" value="ECO:0007669"/>
    <property type="project" value="TreeGrafter"/>
</dbReference>
<dbReference type="InterPro" id="IPR010678">
    <property type="entry name" value="UTP25"/>
</dbReference>
<accession>A0A9N9JEX4</accession>
<comment type="caution">
    <text evidence="2">The sequence shown here is derived from an EMBL/GenBank/DDBJ whole genome shotgun (WGS) entry which is preliminary data.</text>
</comment>
<reference evidence="2" key="1">
    <citation type="submission" date="2021-06" db="EMBL/GenBank/DDBJ databases">
        <authorList>
            <person name="Kallberg Y."/>
            <person name="Tangrot J."/>
            <person name="Rosling A."/>
        </authorList>
    </citation>
    <scope>NUCLEOTIDE SEQUENCE</scope>
    <source>
        <strain evidence="2">UK204</strain>
    </source>
</reference>
<dbReference type="InterPro" id="IPR053940">
    <property type="entry name" value="UTP25_NTPase-like"/>
</dbReference>
<dbReference type="AlphaFoldDB" id="A0A9N9JEX4"/>
<sequence>VRNRVLKSNEKLNNAHAAGKDIDEIRDQGFTRPKVLILLPFRNSAMDLVEILIKLSGTDQQENRKRFFESFGITSEQEKIDPKKP</sequence>
<dbReference type="GO" id="GO:0019843">
    <property type="term" value="F:rRNA binding"/>
    <property type="evidence" value="ECO:0007669"/>
    <property type="project" value="TreeGrafter"/>
</dbReference>
<dbReference type="PANTHER" id="PTHR12933">
    <property type="entry name" value="ORF PROTEIN-RELATED"/>
    <property type="match status" value="1"/>
</dbReference>
<evidence type="ECO:0000313" key="3">
    <source>
        <dbReference type="Proteomes" id="UP000789570"/>
    </source>
</evidence>
<keyword evidence="3" id="KW-1185">Reference proteome</keyword>
<dbReference type="PANTHER" id="PTHR12933:SF0">
    <property type="entry name" value="U3 SMALL NUCLEOLAR RNA-ASSOCIATED PROTEIN 25 HOMOLOG"/>
    <property type="match status" value="1"/>
</dbReference>
<feature type="non-terminal residue" evidence="2">
    <location>
        <position position="85"/>
    </location>
</feature>
<evidence type="ECO:0000313" key="2">
    <source>
        <dbReference type="EMBL" id="CAG8777230.1"/>
    </source>
</evidence>